<feature type="non-terminal residue" evidence="6">
    <location>
        <position position="1"/>
    </location>
</feature>
<keyword evidence="2" id="KW-0862">Zinc</keyword>
<dbReference type="GO" id="GO:0008270">
    <property type="term" value="F:zinc ion binding"/>
    <property type="evidence" value="ECO:0007669"/>
    <property type="project" value="UniProtKB-KW"/>
</dbReference>
<dbReference type="Pfam" id="PF13920">
    <property type="entry name" value="zf-C3HC4_3"/>
    <property type="match status" value="1"/>
</dbReference>
<feature type="region of interest" description="Disordered" evidence="4">
    <location>
        <begin position="66"/>
        <end position="124"/>
    </location>
</feature>
<feature type="domain" description="RING-type" evidence="5">
    <location>
        <begin position="183"/>
        <end position="224"/>
    </location>
</feature>
<evidence type="ECO:0000256" key="2">
    <source>
        <dbReference type="ARBA" id="ARBA00022833"/>
    </source>
</evidence>
<proteinExistence type="predicted"/>
<dbReference type="InterPro" id="IPR013083">
    <property type="entry name" value="Znf_RING/FYVE/PHD"/>
</dbReference>
<dbReference type="PANTHER" id="PTHR16450">
    <property type="entry name" value="RING FINGER PROTEIN 186"/>
    <property type="match status" value="1"/>
</dbReference>
<evidence type="ECO:0000313" key="6">
    <source>
        <dbReference type="EMBL" id="GMR50925.1"/>
    </source>
</evidence>
<keyword evidence="7" id="KW-1185">Reference proteome</keyword>
<accession>A0AAN5I4D4</accession>
<name>A0AAN5I4D4_9BILA</name>
<sequence>LMTTTNSSLEVNPKEALPPGSPVDRVVLRYSKPSHRAFISSVMQRLQQPEVSPRQLLAALTDAVDEMEAEEARKEEEERKKAEEEARRAEEEKRRIEEYERKRAEEEEARRVAEEKKKAEEEAKRVAEEMWRAELEKRRAEEEEWKRAQEEAHKEEEERRKKAEEEAAKEEARKAAEMTARACGVCKASNPSARAVFATCGHVACLGCAEGAAARGSRLECPFCAAPTTYMRLFERELLVAGTGNRGPDFIQNNTVALQEVKEFDKDEDEPGSEVAADPATVRAV</sequence>
<dbReference type="Proteomes" id="UP001328107">
    <property type="component" value="Unassembled WGS sequence"/>
</dbReference>
<feature type="region of interest" description="Disordered" evidence="4">
    <location>
        <begin position="1"/>
        <end position="23"/>
    </location>
</feature>
<feature type="non-terminal residue" evidence="6">
    <location>
        <position position="285"/>
    </location>
</feature>
<dbReference type="EMBL" id="BTRK01000005">
    <property type="protein sequence ID" value="GMR50925.1"/>
    <property type="molecule type" value="Genomic_DNA"/>
</dbReference>
<feature type="compositionally biased region" description="Polar residues" evidence="4">
    <location>
        <begin position="1"/>
        <end position="10"/>
    </location>
</feature>
<gene>
    <name evidence="6" type="ORF">PMAYCL1PPCAC_21120</name>
</gene>
<evidence type="ECO:0000313" key="7">
    <source>
        <dbReference type="Proteomes" id="UP001328107"/>
    </source>
</evidence>
<dbReference type="SUPFAM" id="SSF57850">
    <property type="entry name" value="RING/U-box"/>
    <property type="match status" value="1"/>
</dbReference>
<keyword evidence="1 3" id="KW-0863">Zinc-finger</keyword>
<dbReference type="PROSITE" id="PS50089">
    <property type="entry name" value="ZF_RING_2"/>
    <property type="match status" value="1"/>
</dbReference>
<dbReference type="PANTHER" id="PTHR16450:SF1">
    <property type="entry name" value="PROTEIN CBG12045"/>
    <property type="match status" value="1"/>
</dbReference>
<evidence type="ECO:0000256" key="4">
    <source>
        <dbReference type="SAM" id="MobiDB-lite"/>
    </source>
</evidence>
<reference evidence="7" key="1">
    <citation type="submission" date="2022-10" db="EMBL/GenBank/DDBJ databases">
        <title>Genome assembly of Pristionchus species.</title>
        <authorList>
            <person name="Yoshida K."/>
            <person name="Sommer R.J."/>
        </authorList>
    </citation>
    <scope>NUCLEOTIDE SEQUENCE [LARGE SCALE GENOMIC DNA]</scope>
    <source>
        <strain evidence="7">RS5460</strain>
    </source>
</reference>
<feature type="region of interest" description="Disordered" evidence="4">
    <location>
        <begin position="264"/>
        <end position="285"/>
    </location>
</feature>
<feature type="region of interest" description="Disordered" evidence="4">
    <location>
        <begin position="143"/>
        <end position="168"/>
    </location>
</feature>
<dbReference type="InterPro" id="IPR001841">
    <property type="entry name" value="Znf_RING"/>
</dbReference>
<comment type="caution">
    <text evidence="6">The sequence shown here is derived from an EMBL/GenBank/DDBJ whole genome shotgun (WGS) entry which is preliminary data.</text>
</comment>
<evidence type="ECO:0000259" key="5">
    <source>
        <dbReference type="PROSITE" id="PS50089"/>
    </source>
</evidence>
<organism evidence="6 7">
    <name type="scientific">Pristionchus mayeri</name>
    <dbReference type="NCBI Taxonomy" id="1317129"/>
    <lineage>
        <taxon>Eukaryota</taxon>
        <taxon>Metazoa</taxon>
        <taxon>Ecdysozoa</taxon>
        <taxon>Nematoda</taxon>
        <taxon>Chromadorea</taxon>
        <taxon>Rhabditida</taxon>
        <taxon>Rhabditina</taxon>
        <taxon>Diplogasteromorpha</taxon>
        <taxon>Diplogasteroidea</taxon>
        <taxon>Neodiplogasteridae</taxon>
        <taxon>Pristionchus</taxon>
    </lineage>
</organism>
<dbReference type="AlphaFoldDB" id="A0AAN5I4D4"/>
<dbReference type="Gene3D" id="3.30.40.10">
    <property type="entry name" value="Zinc/RING finger domain, C3HC4 (zinc finger)"/>
    <property type="match status" value="1"/>
</dbReference>
<feature type="compositionally biased region" description="Basic and acidic residues" evidence="4">
    <location>
        <begin position="70"/>
        <end position="124"/>
    </location>
</feature>
<protein>
    <recommendedName>
        <fullName evidence="5">RING-type domain-containing protein</fullName>
    </recommendedName>
</protein>
<dbReference type="SMART" id="SM00184">
    <property type="entry name" value="RING"/>
    <property type="match status" value="1"/>
</dbReference>
<evidence type="ECO:0000256" key="3">
    <source>
        <dbReference type="PROSITE-ProRule" id="PRU00175"/>
    </source>
</evidence>
<evidence type="ECO:0000256" key="1">
    <source>
        <dbReference type="ARBA" id="ARBA00022771"/>
    </source>
</evidence>
<keyword evidence="1 3" id="KW-0479">Metal-binding</keyword>